<feature type="region of interest" description="Disordered" evidence="1">
    <location>
        <begin position="1"/>
        <end position="81"/>
    </location>
</feature>
<evidence type="ECO:0000313" key="3">
    <source>
        <dbReference type="Proteomes" id="UP000006591"/>
    </source>
</evidence>
<keyword evidence="3" id="KW-1185">Reference proteome</keyword>
<accession>A0A0E0I317</accession>
<dbReference type="Gramene" id="ONIVA07G19040.1">
    <property type="protein sequence ID" value="ONIVA07G19040.1"/>
    <property type="gene ID" value="ONIVA07G19040"/>
</dbReference>
<reference evidence="2" key="1">
    <citation type="submission" date="2015-04" db="UniProtKB">
        <authorList>
            <consortium name="EnsemblPlants"/>
        </authorList>
    </citation>
    <scope>IDENTIFICATION</scope>
    <source>
        <strain evidence="2">SL10</strain>
    </source>
</reference>
<dbReference type="AlphaFoldDB" id="A0A0E0I317"/>
<feature type="compositionally biased region" description="Basic and acidic residues" evidence="1">
    <location>
        <begin position="50"/>
        <end position="59"/>
    </location>
</feature>
<evidence type="ECO:0000313" key="2">
    <source>
        <dbReference type="EnsemblPlants" id="ONIVA07G19040.1"/>
    </source>
</evidence>
<proteinExistence type="predicted"/>
<sequence>MAAARRQSPAAVIVSPVAGCRRPRPLPPLPTEGSNPPTSSPAAYPNRRRVREEKGRGGERVMTWPADMWGSCGSHADSATT</sequence>
<feature type="compositionally biased region" description="Polar residues" evidence="1">
    <location>
        <begin position="32"/>
        <end position="41"/>
    </location>
</feature>
<evidence type="ECO:0000256" key="1">
    <source>
        <dbReference type="SAM" id="MobiDB-lite"/>
    </source>
</evidence>
<name>A0A0E0I317_ORYNI</name>
<dbReference type="HOGENOM" id="CLU_2577949_0_0_1"/>
<reference evidence="2" key="2">
    <citation type="submission" date="2018-04" db="EMBL/GenBank/DDBJ databases">
        <title>OnivRS2 (Oryza nivara Reference Sequence Version 2).</title>
        <authorList>
            <person name="Zhang J."/>
            <person name="Kudrna D."/>
            <person name="Lee S."/>
            <person name="Talag J."/>
            <person name="Rajasekar S."/>
            <person name="Welchert J."/>
            <person name="Hsing Y.-I."/>
            <person name="Wing R.A."/>
        </authorList>
    </citation>
    <scope>NUCLEOTIDE SEQUENCE [LARGE SCALE GENOMIC DNA]</scope>
    <source>
        <strain evidence="2">SL10</strain>
    </source>
</reference>
<dbReference type="EnsemblPlants" id="ONIVA07G19040.1">
    <property type="protein sequence ID" value="ONIVA07G19040.1"/>
    <property type="gene ID" value="ONIVA07G19040"/>
</dbReference>
<protein>
    <submittedName>
        <fullName evidence="2">Uncharacterized protein</fullName>
    </submittedName>
</protein>
<dbReference type="Proteomes" id="UP000006591">
    <property type="component" value="Chromosome 7"/>
</dbReference>
<organism evidence="2">
    <name type="scientific">Oryza nivara</name>
    <name type="common">Indian wild rice</name>
    <name type="synonym">Oryza sativa f. spontanea</name>
    <dbReference type="NCBI Taxonomy" id="4536"/>
    <lineage>
        <taxon>Eukaryota</taxon>
        <taxon>Viridiplantae</taxon>
        <taxon>Streptophyta</taxon>
        <taxon>Embryophyta</taxon>
        <taxon>Tracheophyta</taxon>
        <taxon>Spermatophyta</taxon>
        <taxon>Magnoliopsida</taxon>
        <taxon>Liliopsida</taxon>
        <taxon>Poales</taxon>
        <taxon>Poaceae</taxon>
        <taxon>BOP clade</taxon>
        <taxon>Oryzoideae</taxon>
        <taxon>Oryzeae</taxon>
        <taxon>Oryzinae</taxon>
        <taxon>Oryza</taxon>
    </lineage>
</organism>